<name>A0A9E8ZEW9_9CYAN</name>
<dbReference type="Proteomes" id="UP001163152">
    <property type="component" value="Chromosome"/>
</dbReference>
<dbReference type="SUPFAM" id="SSF55811">
    <property type="entry name" value="Nudix"/>
    <property type="match status" value="1"/>
</dbReference>
<gene>
    <name evidence="2" type="ORF">OXH18_07180</name>
</gene>
<feature type="domain" description="Nudix hydrolase" evidence="1">
    <location>
        <begin position="6"/>
        <end position="145"/>
    </location>
</feature>
<dbReference type="CDD" id="cd18882">
    <property type="entry name" value="NUDIX_Hydrolase"/>
    <property type="match status" value="1"/>
</dbReference>
<dbReference type="KEGG" id="tsin:OXH18_07180"/>
<organism evidence="2 3">
    <name type="scientific">Thermocoleostomius sinensis A174</name>
    <dbReference type="NCBI Taxonomy" id="2016057"/>
    <lineage>
        <taxon>Bacteria</taxon>
        <taxon>Bacillati</taxon>
        <taxon>Cyanobacteriota</taxon>
        <taxon>Cyanophyceae</taxon>
        <taxon>Oculatellales</taxon>
        <taxon>Oculatellaceae</taxon>
        <taxon>Thermocoleostomius</taxon>
    </lineage>
</organism>
<dbReference type="InterPro" id="IPR015797">
    <property type="entry name" value="NUDIX_hydrolase-like_dom_sf"/>
</dbReference>
<protein>
    <submittedName>
        <fullName evidence="2">NUDIX hydrolase</fullName>
    </submittedName>
</protein>
<dbReference type="InterPro" id="IPR000086">
    <property type="entry name" value="NUDIX_hydrolase_dom"/>
</dbReference>
<keyword evidence="2" id="KW-0378">Hydrolase</keyword>
<dbReference type="Gene3D" id="3.90.79.10">
    <property type="entry name" value="Nucleoside Triphosphate Pyrophosphohydrolase"/>
    <property type="match status" value="1"/>
</dbReference>
<dbReference type="GO" id="GO:0016787">
    <property type="term" value="F:hydrolase activity"/>
    <property type="evidence" value="ECO:0007669"/>
    <property type="project" value="UniProtKB-KW"/>
</dbReference>
<dbReference type="EMBL" id="CP113797">
    <property type="protein sequence ID" value="WAL61762.1"/>
    <property type="molecule type" value="Genomic_DNA"/>
</dbReference>
<accession>A0A9E8ZEW9</accession>
<evidence type="ECO:0000259" key="1">
    <source>
        <dbReference type="PROSITE" id="PS51462"/>
    </source>
</evidence>
<keyword evidence="3" id="KW-1185">Reference proteome</keyword>
<evidence type="ECO:0000313" key="2">
    <source>
        <dbReference type="EMBL" id="WAL61762.1"/>
    </source>
</evidence>
<sequence>MQSITTSCPQVAIAILYQNHQFLLQLRDDVPYIRYPGQWAFFGGHLEPGEYPHVAMHRELLEEIEYEPPHITYFRSYAVEATNIIRHVFYAPLVVNPSCLVLHEGIDRGLATIEDIRQGWLFSEELGQPRPLAAPHRQILLDFLQSGIHYLQNDPTSQPF</sequence>
<dbReference type="PROSITE" id="PS51462">
    <property type="entry name" value="NUDIX"/>
    <property type="match status" value="1"/>
</dbReference>
<reference evidence="2" key="1">
    <citation type="submission" date="2022-12" db="EMBL/GenBank/DDBJ databases">
        <title>Polyphasic identification of a Novel Hot-Spring Cyanobacterium Ocullathermofonsia sinensis gen nov. sp. nov. and Genomic Insights on its Adaptations to the Thermal Habitat.</title>
        <authorList>
            <person name="Daroch M."/>
            <person name="Tang J."/>
            <person name="Jiang Y."/>
        </authorList>
    </citation>
    <scope>NUCLEOTIDE SEQUENCE</scope>
    <source>
        <strain evidence="2">PKUAC-SCTA174</strain>
    </source>
</reference>
<proteinExistence type="predicted"/>
<dbReference type="AlphaFoldDB" id="A0A9E8ZEW9"/>
<dbReference type="RefSeq" id="WP_268611802.1">
    <property type="nucleotide sequence ID" value="NZ_CP113797.1"/>
</dbReference>
<evidence type="ECO:0000313" key="3">
    <source>
        <dbReference type="Proteomes" id="UP001163152"/>
    </source>
</evidence>
<dbReference type="Pfam" id="PF00293">
    <property type="entry name" value="NUDIX"/>
    <property type="match status" value="1"/>
</dbReference>